<feature type="transmembrane region" description="Helical" evidence="5">
    <location>
        <begin position="39"/>
        <end position="56"/>
    </location>
</feature>
<evidence type="ECO:0000256" key="5">
    <source>
        <dbReference type="SAM" id="Phobius"/>
    </source>
</evidence>
<dbReference type="Pfam" id="PF00892">
    <property type="entry name" value="EamA"/>
    <property type="match status" value="1"/>
</dbReference>
<evidence type="ECO:0000313" key="8">
    <source>
        <dbReference type="EMBL" id="CUX80659.1"/>
    </source>
</evidence>
<evidence type="ECO:0000256" key="6">
    <source>
        <dbReference type="SAM" id="SignalP"/>
    </source>
</evidence>
<dbReference type="STRING" id="1666912.Ga0058931_1259"/>
<feature type="transmembrane region" description="Helical" evidence="5">
    <location>
        <begin position="177"/>
        <end position="199"/>
    </location>
</feature>
<dbReference type="Proteomes" id="UP000050413">
    <property type="component" value="Unassembled WGS sequence"/>
</dbReference>
<keyword evidence="11" id="KW-1185">Reference proteome</keyword>
<dbReference type="RefSeq" id="WP_072245576.1">
    <property type="nucleotide sequence ID" value="NZ_FBYC01000004.1"/>
</dbReference>
<dbReference type="PANTHER" id="PTHR32322">
    <property type="entry name" value="INNER MEMBRANE TRANSPORTER"/>
    <property type="match status" value="1"/>
</dbReference>
<keyword evidence="2 5" id="KW-0812">Transmembrane</keyword>
<dbReference type="EMBL" id="FBYC01000004">
    <property type="protein sequence ID" value="CUX80659.1"/>
    <property type="molecule type" value="Genomic_DNA"/>
</dbReference>
<evidence type="ECO:0000313" key="10">
    <source>
        <dbReference type="Proteomes" id="UP000050413"/>
    </source>
</evidence>
<name>A0A0P7YFZ7_9RHOB</name>
<evidence type="ECO:0000256" key="2">
    <source>
        <dbReference type="ARBA" id="ARBA00022692"/>
    </source>
</evidence>
<protein>
    <submittedName>
        <fullName evidence="9">DMT superfamily transporter</fullName>
    </submittedName>
    <submittedName>
        <fullName evidence="8">Threonine/homoserine efflux transporter RhtA</fullName>
    </submittedName>
</protein>
<feature type="transmembrane region" description="Helical" evidence="5">
    <location>
        <begin position="68"/>
        <end position="88"/>
    </location>
</feature>
<reference evidence="8 11" key="2">
    <citation type="submission" date="2016-01" db="EMBL/GenBank/DDBJ databases">
        <authorList>
            <person name="Varghese N."/>
        </authorList>
    </citation>
    <scope>NUCLEOTIDE SEQUENCE [LARGE SCALE GENOMIC DNA]</scope>
    <source>
        <strain evidence="8 11">HL-91</strain>
    </source>
</reference>
<feature type="transmembrane region" description="Helical" evidence="5">
    <location>
        <begin position="234"/>
        <end position="254"/>
    </location>
</feature>
<feature type="chain" id="PRO_5010212271" evidence="6">
    <location>
        <begin position="19"/>
        <end position="288"/>
    </location>
</feature>
<feature type="domain" description="EamA" evidence="7">
    <location>
        <begin position="149"/>
        <end position="277"/>
    </location>
</feature>
<evidence type="ECO:0000259" key="7">
    <source>
        <dbReference type="Pfam" id="PF00892"/>
    </source>
</evidence>
<gene>
    <name evidence="8" type="ORF">Ga0058931_1259</name>
    <name evidence="9" type="ORF">HLUCCA05_14965</name>
</gene>
<keyword evidence="6" id="KW-0732">Signal</keyword>
<evidence type="ECO:0000256" key="1">
    <source>
        <dbReference type="ARBA" id="ARBA00004141"/>
    </source>
</evidence>
<dbReference type="AlphaFoldDB" id="A0A0P7YFZ7"/>
<accession>A0A0P7YFZ7</accession>
<evidence type="ECO:0000256" key="4">
    <source>
        <dbReference type="ARBA" id="ARBA00023136"/>
    </source>
</evidence>
<keyword evidence="3 5" id="KW-1133">Transmembrane helix</keyword>
<dbReference type="Proteomes" id="UP000182045">
    <property type="component" value="Unassembled WGS sequence"/>
</dbReference>
<dbReference type="SUPFAM" id="SSF103481">
    <property type="entry name" value="Multidrug resistance efflux transporter EmrE"/>
    <property type="match status" value="2"/>
</dbReference>
<evidence type="ECO:0000313" key="11">
    <source>
        <dbReference type="Proteomes" id="UP000182045"/>
    </source>
</evidence>
<dbReference type="InterPro" id="IPR050638">
    <property type="entry name" value="AA-Vitamin_Transporters"/>
</dbReference>
<organism evidence="9 10">
    <name type="scientific">Roseibaca calidilacus</name>
    <dbReference type="NCBI Taxonomy" id="1666912"/>
    <lineage>
        <taxon>Bacteria</taxon>
        <taxon>Pseudomonadati</taxon>
        <taxon>Pseudomonadota</taxon>
        <taxon>Alphaproteobacteria</taxon>
        <taxon>Rhodobacterales</taxon>
        <taxon>Paracoccaceae</taxon>
        <taxon>Roseinatronobacter</taxon>
    </lineage>
</organism>
<dbReference type="PANTHER" id="PTHR32322:SF9">
    <property type="entry name" value="AMINO-ACID METABOLITE EFFLUX PUMP-RELATED"/>
    <property type="match status" value="1"/>
</dbReference>
<dbReference type="InterPro" id="IPR000620">
    <property type="entry name" value="EamA_dom"/>
</dbReference>
<comment type="subcellular location">
    <subcellularLocation>
        <location evidence="1">Membrane</location>
        <topology evidence="1">Multi-pass membrane protein</topology>
    </subcellularLocation>
</comment>
<feature type="transmembrane region" description="Helical" evidence="5">
    <location>
        <begin position="260"/>
        <end position="277"/>
    </location>
</feature>
<feature type="transmembrane region" description="Helical" evidence="5">
    <location>
        <begin position="94"/>
        <end position="111"/>
    </location>
</feature>
<feature type="transmembrane region" description="Helical" evidence="5">
    <location>
        <begin position="205"/>
        <end position="227"/>
    </location>
</feature>
<proteinExistence type="predicted"/>
<dbReference type="GO" id="GO:0016020">
    <property type="term" value="C:membrane"/>
    <property type="evidence" value="ECO:0007669"/>
    <property type="project" value="UniProtKB-SubCell"/>
</dbReference>
<comment type="caution">
    <text evidence="9">The sequence shown here is derived from an EMBL/GenBank/DDBJ whole genome shotgun (WGS) entry which is preliminary data.</text>
</comment>
<sequence>MTRWHMFLMTALAMVAFAANSVLNRLALADGTIDALAYSGLRLAAGAIALWAILALRGAARPGAGLGGTWSGAAALAAYAIGFSLAYVQLDAGLGALVLFTSVQIGILLWARVKGERPGRLEMAGFALALLALALLLRPATDAPAPASVALMVLAGLAWAAYTLIGRGSSQPLRDTAGNFMRCAPLGVVLAAPAVWANAISPLGWAYAIASGALASGIGYAIWYAVLPALTRSTAAYVQLSVPAIAAIGGALFIAEPLTIRMAICAAGILGGVALALRGAEARRRQSA</sequence>
<evidence type="ECO:0000313" key="9">
    <source>
        <dbReference type="EMBL" id="KPP88912.1"/>
    </source>
</evidence>
<keyword evidence="4 5" id="KW-0472">Membrane</keyword>
<evidence type="ECO:0000256" key="3">
    <source>
        <dbReference type="ARBA" id="ARBA00022989"/>
    </source>
</evidence>
<dbReference type="PATRIC" id="fig|1666912.4.peg.671"/>
<dbReference type="EMBL" id="LJSG01000024">
    <property type="protein sequence ID" value="KPP88912.1"/>
    <property type="molecule type" value="Genomic_DNA"/>
</dbReference>
<feature type="transmembrane region" description="Helical" evidence="5">
    <location>
        <begin position="147"/>
        <end position="165"/>
    </location>
</feature>
<reference evidence="9 10" key="1">
    <citation type="submission" date="2015-09" db="EMBL/GenBank/DDBJ databases">
        <title>Identification and resolution of microdiversity through metagenomic sequencing of parallel consortia.</title>
        <authorList>
            <person name="Nelson W.C."/>
            <person name="Romine M.F."/>
            <person name="Lindemann S.R."/>
        </authorList>
    </citation>
    <scope>NUCLEOTIDE SEQUENCE [LARGE SCALE GENOMIC DNA]</scope>
    <source>
        <strain evidence="9">HL-91</strain>
    </source>
</reference>
<dbReference type="InterPro" id="IPR037185">
    <property type="entry name" value="EmrE-like"/>
</dbReference>
<feature type="signal peptide" evidence="6">
    <location>
        <begin position="1"/>
        <end position="18"/>
    </location>
</feature>
<feature type="transmembrane region" description="Helical" evidence="5">
    <location>
        <begin position="123"/>
        <end position="141"/>
    </location>
</feature>